<proteinExistence type="predicted"/>
<dbReference type="EMBL" id="CABPRJ010000012">
    <property type="protein sequence ID" value="VVC25394.1"/>
    <property type="molecule type" value="Genomic_DNA"/>
</dbReference>
<name>A0A5E4M669_9HEMI</name>
<protein>
    <submittedName>
        <fullName evidence="1">Uncharacterized protein</fullName>
    </submittedName>
</protein>
<evidence type="ECO:0000313" key="1">
    <source>
        <dbReference type="EMBL" id="VVC25394.1"/>
    </source>
</evidence>
<evidence type="ECO:0000313" key="2">
    <source>
        <dbReference type="Proteomes" id="UP000325440"/>
    </source>
</evidence>
<dbReference type="Proteomes" id="UP000325440">
    <property type="component" value="Unassembled WGS sequence"/>
</dbReference>
<keyword evidence="2" id="KW-1185">Reference proteome</keyword>
<gene>
    <name evidence="1" type="ORF">CINCED_3A005042</name>
</gene>
<sequence>MALAESLDILEKVQVQLQKAQGNDEQKVYKKFETVLNKNNGLKILKQISKIISRENDNMDSPWIVYLKILPQMIYNTGEIDRKVDPVRGPEFSCVTSYDKNKIGMRKLRSDKGLRSTKDKDKQFLTV</sequence>
<dbReference type="AlphaFoldDB" id="A0A5E4M669"/>
<accession>A0A5E4M669</accession>
<dbReference type="OrthoDB" id="6625366at2759"/>
<organism evidence="1 2">
    <name type="scientific">Cinara cedri</name>
    <dbReference type="NCBI Taxonomy" id="506608"/>
    <lineage>
        <taxon>Eukaryota</taxon>
        <taxon>Metazoa</taxon>
        <taxon>Ecdysozoa</taxon>
        <taxon>Arthropoda</taxon>
        <taxon>Hexapoda</taxon>
        <taxon>Insecta</taxon>
        <taxon>Pterygota</taxon>
        <taxon>Neoptera</taxon>
        <taxon>Paraneoptera</taxon>
        <taxon>Hemiptera</taxon>
        <taxon>Sternorrhyncha</taxon>
        <taxon>Aphidomorpha</taxon>
        <taxon>Aphidoidea</taxon>
        <taxon>Aphididae</taxon>
        <taxon>Lachninae</taxon>
        <taxon>Cinara</taxon>
    </lineage>
</organism>
<reference evidence="1 2" key="1">
    <citation type="submission" date="2019-08" db="EMBL/GenBank/DDBJ databases">
        <authorList>
            <person name="Alioto T."/>
            <person name="Alioto T."/>
            <person name="Gomez Garrido J."/>
        </authorList>
    </citation>
    <scope>NUCLEOTIDE SEQUENCE [LARGE SCALE GENOMIC DNA]</scope>
</reference>